<evidence type="ECO:0000256" key="8">
    <source>
        <dbReference type="ARBA" id="ARBA00015273"/>
    </source>
</evidence>
<accession>A0A5N4B081</accession>
<evidence type="ECO:0000256" key="7">
    <source>
        <dbReference type="ARBA" id="ARBA00012575"/>
    </source>
</evidence>
<dbReference type="InterPro" id="IPR010505">
    <property type="entry name" value="MoaA_twitch"/>
</dbReference>
<organism evidence="22 23">
    <name type="scientific">Photinus pyralis</name>
    <name type="common">Common eastern firefly</name>
    <name type="synonym">Lampyris pyralis</name>
    <dbReference type="NCBI Taxonomy" id="7054"/>
    <lineage>
        <taxon>Eukaryota</taxon>
        <taxon>Metazoa</taxon>
        <taxon>Ecdysozoa</taxon>
        <taxon>Arthropoda</taxon>
        <taxon>Hexapoda</taxon>
        <taxon>Insecta</taxon>
        <taxon>Pterygota</taxon>
        <taxon>Neoptera</taxon>
        <taxon>Endopterygota</taxon>
        <taxon>Coleoptera</taxon>
        <taxon>Polyphaga</taxon>
        <taxon>Elateriformia</taxon>
        <taxon>Elateroidea</taxon>
        <taxon>Lampyridae</taxon>
        <taxon>Lampyrinae</taxon>
        <taxon>Photinus</taxon>
    </lineage>
</organism>
<dbReference type="InterPro" id="IPR058240">
    <property type="entry name" value="rSAM_sf"/>
</dbReference>
<dbReference type="NCBIfam" id="TIGR02666">
    <property type="entry name" value="moaA"/>
    <property type="match status" value="1"/>
</dbReference>
<dbReference type="CDD" id="cd21117">
    <property type="entry name" value="Twitch_MoaA"/>
    <property type="match status" value="1"/>
</dbReference>
<dbReference type="NCBIfam" id="NF001199">
    <property type="entry name" value="PRK00164.2-1"/>
    <property type="match status" value="1"/>
</dbReference>
<dbReference type="CDD" id="cd01420">
    <property type="entry name" value="MoaC_PE"/>
    <property type="match status" value="1"/>
</dbReference>
<dbReference type="EC" id="4.6.1.17" evidence="7"/>
<dbReference type="SUPFAM" id="SSF55040">
    <property type="entry name" value="Molybdenum cofactor biosynthesis protein C, MoaC"/>
    <property type="match status" value="1"/>
</dbReference>
<dbReference type="Gene3D" id="3.20.20.70">
    <property type="entry name" value="Aldolase class I"/>
    <property type="match status" value="1"/>
</dbReference>
<dbReference type="InterPro" id="IPR006638">
    <property type="entry name" value="Elp3/MiaA/NifB-like_rSAM"/>
</dbReference>
<dbReference type="EC" id="4.1.99.22" evidence="6"/>
<dbReference type="SUPFAM" id="SSF102114">
    <property type="entry name" value="Radical SAM enzymes"/>
    <property type="match status" value="1"/>
</dbReference>
<evidence type="ECO:0000256" key="9">
    <source>
        <dbReference type="ARBA" id="ARBA00022485"/>
    </source>
</evidence>
<keyword evidence="13" id="KW-0408">Iron</keyword>
<dbReference type="SMART" id="SM00729">
    <property type="entry name" value="Elp3"/>
    <property type="match status" value="1"/>
</dbReference>
<evidence type="ECO:0000256" key="14">
    <source>
        <dbReference type="ARBA" id="ARBA00023014"/>
    </source>
</evidence>
<dbReference type="GO" id="GO:0061798">
    <property type="term" value="F:GTP 3',8'-cyclase activity"/>
    <property type="evidence" value="ECO:0007669"/>
    <property type="project" value="UniProtKB-EC"/>
</dbReference>
<dbReference type="GO" id="GO:0051539">
    <property type="term" value="F:4 iron, 4 sulfur cluster binding"/>
    <property type="evidence" value="ECO:0007669"/>
    <property type="project" value="UniProtKB-KW"/>
</dbReference>
<evidence type="ECO:0000256" key="10">
    <source>
        <dbReference type="ARBA" id="ARBA00022691"/>
    </source>
</evidence>
<evidence type="ECO:0000256" key="19">
    <source>
        <dbReference type="ARBA" id="ARBA00054222"/>
    </source>
</evidence>
<keyword evidence="11" id="KW-0479">Metal-binding</keyword>
<comment type="subunit">
    <text evidence="20">Isoform MOCS1A and isoform MOCS1B probably form a heterooligomer.</text>
</comment>
<dbReference type="InterPro" id="IPR050105">
    <property type="entry name" value="MoCo_biosynth_MoaA/MoaC"/>
</dbReference>
<evidence type="ECO:0000256" key="20">
    <source>
        <dbReference type="ARBA" id="ARBA00063038"/>
    </source>
</evidence>
<dbReference type="PANTHER" id="PTHR22960">
    <property type="entry name" value="MOLYBDOPTERIN COFACTOR SYNTHESIS PROTEIN A"/>
    <property type="match status" value="1"/>
</dbReference>
<comment type="similarity">
    <text evidence="5">In the N-terminal section; belongs to the radical SAM superfamily. MoaA family.</text>
</comment>
<dbReference type="GO" id="GO:0005525">
    <property type="term" value="F:GTP binding"/>
    <property type="evidence" value="ECO:0007669"/>
    <property type="project" value="UniProtKB-KW"/>
</dbReference>
<dbReference type="InterPro" id="IPR036522">
    <property type="entry name" value="MoaC_sf"/>
</dbReference>
<dbReference type="PROSITE" id="PS51918">
    <property type="entry name" value="RADICAL_SAM"/>
    <property type="match status" value="1"/>
</dbReference>
<dbReference type="NCBIfam" id="NF006870">
    <property type="entry name" value="PRK09364.1"/>
    <property type="match status" value="1"/>
</dbReference>
<dbReference type="InterPro" id="IPR040064">
    <property type="entry name" value="MoaA-like"/>
</dbReference>
<dbReference type="UniPathway" id="UPA00344"/>
<dbReference type="InterPro" id="IPR047594">
    <property type="entry name" value="MoaC_bact/euk"/>
</dbReference>
<keyword evidence="15" id="KW-0342">GTP-binding</keyword>
<dbReference type="PROSITE" id="PS01305">
    <property type="entry name" value="MOAA_NIFB_PQQE"/>
    <property type="match status" value="1"/>
</dbReference>
<comment type="pathway">
    <text evidence="3">Cofactor biosynthesis; molybdopterin biosynthesis.</text>
</comment>
<protein>
    <recommendedName>
        <fullName evidence="8">Molybdenum cofactor biosynthesis protein 1</fullName>
        <ecNumber evidence="6">4.1.99.22</ecNumber>
        <ecNumber evidence="7">4.6.1.17</ecNumber>
    </recommendedName>
</protein>
<dbReference type="Pfam" id="PF01967">
    <property type="entry name" value="MoaC"/>
    <property type="match status" value="1"/>
</dbReference>
<dbReference type="SFLD" id="SFLDG01383">
    <property type="entry name" value="cyclic_pyranopterin_phosphate"/>
    <property type="match status" value="1"/>
</dbReference>
<evidence type="ECO:0000256" key="5">
    <source>
        <dbReference type="ARBA" id="ARBA00009862"/>
    </source>
</evidence>
<dbReference type="SFLD" id="SFLDG01067">
    <property type="entry name" value="SPASM/twitch_domain_containing"/>
    <property type="match status" value="1"/>
</dbReference>
<keyword evidence="23" id="KW-1185">Reference proteome</keyword>
<dbReference type="InterPro" id="IPR013483">
    <property type="entry name" value="MoaA"/>
</dbReference>
<dbReference type="InParanoid" id="A0A5N4B081"/>
<dbReference type="EMBL" id="VVIM01000002">
    <property type="protein sequence ID" value="KAB0802820.1"/>
    <property type="molecule type" value="Genomic_DNA"/>
</dbReference>
<evidence type="ECO:0000256" key="2">
    <source>
        <dbReference type="ARBA" id="ARBA00001966"/>
    </source>
</evidence>
<dbReference type="OrthoDB" id="429626at2759"/>
<dbReference type="FunFam" id="3.20.20.70:FF:000117">
    <property type="entry name" value="molybdenum cofactor biosynthesis protein 1"/>
    <property type="match status" value="1"/>
</dbReference>
<dbReference type="HAMAP" id="MF_01225_B">
    <property type="entry name" value="MoaA_B"/>
    <property type="match status" value="1"/>
</dbReference>
<comment type="catalytic activity">
    <reaction evidence="18">
        <text>GTP + AH2 + S-adenosyl-L-methionine = (8S)-3',8-cyclo-7,8-dihydroguanosine 5'-triphosphate + 5'-deoxyadenosine + L-methionine + A + H(+)</text>
        <dbReference type="Rhea" id="RHEA:49576"/>
        <dbReference type="ChEBI" id="CHEBI:13193"/>
        <dbReference type="ChEBI" id="CHEBI:15378"/>
        <dbReference type="ChEBI" id="CHEBI:17319"/>
        <dbReference type="ChEBI" id="CHEBI:17499"/>
        <dbReference type="ChEBI" id="CHEBI:37565"/>
        <dbReference type="ChEBI" id="CHEBI:57844"/>
        <dbReference type="ChEBI" id="CHEBI:59789"/>
        <dbReference type="ChEBI" id="CHEBI:131766"/>
        <dbReference type="EC" id="4.1.99.22"/>
    </reaction>
</comment>
<dbReference type="HAMAP" id="MF_01224_B">
    <property type="entry name" value="MoaC_B"/>
    <property type="match status" value="1"/>
</dbReference>
<evidence type="ECO:0000313" key="22">
    <source>
        <dbReference type="EMBL" id="KAB0802820.1"/>
    </source>
</evidence>
<evidence type="ECO:0000256" key="12">
    <source>
        <dbReference type="ARBA" id="ARBA00022741"/>
    </source>
</evidence>
<evidence type="ECO:0000256" key="1">
    <source>
        <dbReference type="ARBA" id="ARBA00001637"/>
    </source>
</evidence>
<comment type="cofactor">
    <cofactor evidence="2">
        <name>[4Fe-4S] cluster</name>
        <dbReference type="ChEBI" id="CHEBI:49883"/>
    </cofactor>
</comment>
<evidence type="ECO:0000256" key="6">
    <source>
        <dbReference type="ARBA" id="ARBA00012167"/>
    </source>
</evidence>
<evidence type="ECO:0000256" key="16">
    <source>
        <dbReference type="ARBA" id="ARBA00023150"/>
    </source>
</evidence>
<evidence type="ECO:0000256" key="13">
    <source>
        <dbReference type="ARBA" id="ARBA00023004"/>
    </source>
</evidence>
<keyword evidence="12" id="KW-0547">Nucleotide-binding</keyword>
<dbReference type="AlphaFoldDB" id="A0A5N4B081"/>
<evidence type="ECO:0000256" key="3">
    <source>
        <dbReference type="ARBA" id="ARBA00005046"/>
    </source>
</evidence>
<dbReference type="InterPro" id="IPR023045">
    <property type="entry name" value="MoaC"/>
</dbReference>
<evidence type="ECO:0000256" key="15">
    <source>
        <dbReference type="ARBA" id="ARBA00023134"/>
    </source>
</evidence>
<dbReference type="Pfam" id="PF06463">
    <property type="entry name" value="Mob_synth_C"/>
    <property type="match status" value="1"/>
</dbReference>
<dbReference type="SFLD" id="SFLDS00029">
    <property type="entry name" value="Radical_SAM"/>
    <property type="match status" value="1"/>
</dbReference>
<evidence type="ECO:0000313" key="23">
    <source>
        <dbReference type="Proteomes" id="UP000327044"/>
    </source>
</evidence>
<evidence type="ECO:0000256" key="4">
    <source>
        <dbReference type="ARBA" id="ARBA00008484"/>
    </source>
</evidence>
<feature type="domain" description="Radical SAM core" evidence="21">
    <location>
        <begin position="34"/>
        <end position="247"/>
    </location>
</feature>
<evidence type="ECO:0000256" key="18">
    <source>
        <dbReference type="ARBA" id="ARBA00048697"/>
    </source>
</evidence>
<comment type="function">
    <text evidence="19">Isoform MOCS1A and isoform MOCS1B probably form a complex that catalyzes the conversion of 5'-GTP to cyclic pyranopterin monophosphate (cPMP). MOCS1A catalyzes the cyclization of GTP to (8S)-3',8-cyclo-7,8-dihydroguanosine 5'-triphosphate and MOCS1B catalyzes the subsequent conversion of (8S)-3',8-cyclo-7,8-dihydroguanosine 5'-triphosphate to cPMP.</text>
</comment>
<dbReference type="PANTHER" id="PTHR22960:SF0">
    <property type="entry name" value="MOLYBDENUM COFACTOR BIOSYNTHESIS PROTEIN 1"/>
    <property type="match status" value="1"/>
</dbReference>
<dbReference type="Proteomes" id="UP000327044">
    <property type="component" value="Unassembled WGS sequence"/>
</dbReference>
<keyword evidence="9" id="KW-0004">4Fe-4S</keyword>
<keyword evidence="14" id="KW-0411">Iron-sulfur</keyword>
<comment type="catalytic activity">
    <reaction evidence="1">
        <text>(8S)-3',8-cyclo-7,8-dihydroguanosine 5'-triphosphate = cyclic pyranopterin phosphate + diphosphate</text>
        <dbReference type="Rhea" id="RHEA:49580"/>
        <dbReference type="ChEBI" id="CHEBI:33019"/>
        <dbReference type="ChEBI" id="CHEBI:59648"/>
        <dbReference type="ChEBI" id="CHEBI:131766"/>
        <dbReference type="EC" id="4.6.1.17"/>
    </reaction>
</comment>
<comment type="similarity">
    <text evidence="4">In the C-terminal section; belongs to the MoaC family.</text>
</comment>
<keyword evidence="17" id="KW-0456">Lyase</keyword>
<comment type="caution">
    <text evidence="22">The sequence shown here is derived from an EMBL/GenBank/DDBJ whole genome shotgun (WGS) entry which is preliminary data.</text>
</comment>
<keyword evidence="16" id="KW-0501">Molybdenum cofactor biosynthesis</keyword>
<proteinExistence type="inferred from homology"/>
<dbReference type="Pfam" id="PF04055">
    <property type="entry name" value="Radical_SAM"/>
    <property type="match status" value="1"/>
</dbReference>
<dbReference type="GO" id="GO:0046872">
    <property type="term" value="F:metal ion binding"/>
    <property type="evidence" value="ECO:0007669"/>
    <property type="project" value="UniProtKB-KW"/>
</dbReference>
<reference evidence="22 23" key="1">
    <citation type="journal article" date="2018" name="Elife">
        <title>Firefly genomes illuminate parallel origins of bioluminescence in beetles.</title>
        <authorList>
            <person name="Fallon T.R."/>
            <person name="Lower S.E."/>
            <person name="Chang C.H."/>
            <person name="Bessho-Uehara M."/>
            <person name="Martin G.J."/>
            <person name="Bewick A.J."/>
            <person name="Behringer M."/>
            <person name="Debat H.J."/>
            <person name="Wong I."/>
            <person name="Day J.C."/>
            <person name="Suvorov A."/>
            <person name="Silva C.J."/>
            <person name="Stanger-Hall K.F."/>
            <person name="Hall D.W."/>
            <person name="Schmitz R.J."/>
            <person name="Nelson D.R."/>
            <person name="Lewis S.M."/>
            <person name="Shigenobu S."/>
            <person name="Bybee S.M."/>
            <person name="Larracuente A.M."/>
            <person name="Oba Y."/>
            <person name="Weng J.K."/>
        </authorList>
    </citation>
    <scope>NUCLEOTIDE SEQUENCE [LARGE SCALE GENOMIC DNA]</scope>
    <source>
        <strain evidence="22">1611_PpyrPB1</strain>
        <tissue evidence="22">Whole body</tissue>
    </source>
</reference>
<dbReference type="InterPro" id="IPR013785">
    <property type="entry name" value="Aldolase_TIM"/>
</dbReference>
<dbReference type="InterPro" id="IPR000385">
    <property type="entry name" value="MoaA_NifB_PqqE_Fe-S-bd_CS"/>
</dbReference>
<dbReference type="InterPro" id="IPR007197">
    <property type="entry name" value="rSAM"/>
</dbReference>
<keyword evidence="10" id="KW-0949">S-adenosyl-L-methionine</keyword>
<dbReference type="Gene3D" id="3.30.70.640">
    <property type="entry name" value="Molybdopterin cofactor biosynthesis C (MoaC) domain"/>
    <property type="match status" value="1"/>
</dbReference>
<evidence type="ECO:0000259" key="21">
    <source>
        <dbReference type="PROSITE" id="PS51918"/>
    </source>
</evidence>
<dbReference type="FunCoup" id="A0A5N4B081">
    <property type="interactions" value="352"/>
</dbReference>
<name>A0A5N4B081_PHOPY</name>
<dbReference type="GO" id="GO:0061799">
    <property type="term" value="F:cyclic pyranopterin monophosphate synthase activity"/>
    <property type="evidence" value="ECO:0007669"/>
    <property type="project" value="UniProtKB-EC"/>
</dbReference>
<dbReference type="SFLD" id="SFLDG01386">
    <property type="entry name" value="main_SPASM_domain-containing"/>
    <property type="match status" value="1"/>
</dbReference>
<gene>
    <name evidence="22" type="ORF">PPYR_05006</name>
</gene>
<evidence type="ECO:0000256" key="11">
    <source>
        <dbReference type="ARBA" id="ARBA00022723"/>
    </source>
</evidence>
<dbReference type="CDD" id="cd01335">
    <property type="entry name" value="Radical_SAM"/>
    <property type="match status" value="1"/>
</dbReference>
<evidence type="ECO:0000256" key="17">
    <source>
        <dbReference type="ARBA" id="ARBA00023239"/>
    </source>
</evidence>
<dbReference type="InterPro" id="IPR002820">
    <property type="entry name" value="Mopterin_CF_biosynth-C_dom"/>
</dbReference>
<dbReference type="GO" id="GO:0006777">
    <property type="term" value="P:Mo-molybdopterin cofactor biosynthetic process"/>
    <property type="evidence" value="ECO:0007669"/>
    <property type="project" value="UniProtKB-KW"/>
</dbReference>
<sequence length="559" mass="62523">MLPLRVFCRRFSTKRALDASIKDPKLIESPLTDTFGRHHTYLRISLTERCNLRCLYCMPADGVKLNPNDKILTTEEVIRISRLFVNEGVTKIRLTGGEPTVRKDLTDIVAALRKIDNLQTIAMTTNGIVLTRQLVDLQRAGLDMINISLDTLKKEKFEYITRRKGWERVMMGIDLALQLGYNPVKVNCVVTRGFNDDEVCDFVKLTEEKNVDVRFIEYMPFGGNKWEMQKMVPYQEMVKMIQQRWPDFHSLMNGPNDTSKAWKIPGAIGQVGFITSMSEHFCGSCNRLRITADGNLKVCLFGNTEVSLRDAIRSGCSEEDLTALIGAAVGRKKKQHAGVNSSFKSTHIRSLHYNPGSLSHLYGNIAMHSLRFYSSEISKQQQLTHVDEQGKASMVDVTNKDITIRHASAKAVVKVDHRITKLIKENGLKKGDVLTVAQIAGILGAKKTSDIIPLCHNIPLTKIRVSVRLDEIQNAIVIIATIHCQGKTGVEMEALTAVSVSALTVYDMCKSVTHDIKISDIYLLSKSGGSKGNYESDVIVLRNYETAPTDDNQVVLSHI</sequence>
<dbReference type="NCBIfam" id="TIGR00581">
    <property type="entry name" value="moaC"/>
    <property type="match status" value="1"/>
</dbReference>